<evidence type="ECO:0000256" key="2">
    <source>
        <dbReference type="ARBA" id="ARBA00023163"/>
    </source>
</evidence>
<proteinExistence type="predicted"/>
<dbReference type="PANTHER" id="PTHR46011">
    <property type="entry name" value="NUCLEAR HORMONE RECEPTOR FAMILY MEMBER NHR-86-RELATED"/>
    <property type="match status" value="1"/>
</dbReference>
<keyword evidence="6" id="KW-1185">Reference proteome</keyword>
<name>A0AAV5THT1_9BILA</name>
<dbReference type="GO" id="GO:0005634">
    <property type="term" value="C:nucleus"/>
    <property type="evidence" value="ECO:0007669"/>
    <property type="project" value="TreeGrafter"/>
</dbReference>
<dbReference type="Proteomes" id="UP001432027">
    <property type="component" value="Unassembled WGS sequence"/>
</dbReference>
<dbReference type="PANTHER" id="PTHR46011:SF6">
    <property type="entry name" value="HIGH ZINC ACTIVATED NUCLEAR RECEPTOR PROTEIN"/>
    <property type="match status" value="1"/>
</dbReference>
<sequence length="274" mass="31144">SRSTTTSSTSIDEASTSASPVLGRIRDGYKTMTRMRRLAELCLRPRDQFVHPSTIDKDEATIINATHELVFRTAQVLMSALFDFASIAFPDFVTLTADERWHLVSGCADRVNIIESTYRAAKMYPDDERIFVAYTLTLSPETVDDMLRDCPQNEHKEKASEALIKTLKNTAGKSKRAMRRTNPSEEEFLYMIALAFWNTDAPAADDRLHSMALTNRSAIMRDIASYYSARGVNEYATRIGELFCLLVNNESVTYRITEDVELLRLMDINEQPRM</sequence>
<dbReference type="AlphaFoldDB" id="A0AAV5THT1"/>
<feature type="domain" description="NR LBD" evidence="4">
    <location>
        <begin position="34"/>
        <end position="274"/>
    </location>
</feature>
<keyword evidence="3" id="KW-0675">Receptor</keyword>
<evidence type="ECO:0000313" key="6">
    <source>
        <dbReference type="Proteomes" id="UP001432027"/>
    </source>
</evidence>
<dbReference type="GO" id="GO:0003700">
    <property type="term" value="F:DNA-binding transcription factor activity"/>
    <property type="evidence" value="ECO:0007669"/>
    <property type="project" value="TreeGrafter"/>
</dbReference>
<dbReference type="SMART" id="SM00430">
    <property type="entry name" value="HOLI"/>
    <property type="match status" value="1"/>
</dbReference>
<evidence type="ECO:0000313" key="5">
    <source>
        <dbReference type="EMBL" id="GMS93753.1"/>
    </source>
</evidence>
<accession>A0AAV5THT1</accession>
<keyword evidence="1" id="KW-0805">Transcription regulation</keyword>
<comment type="caution">
    <text evidence="5">The sequence shown here is derived from an EMBL/GenBank/DDBJ whole genome shotgun (WGS) entry which is preliminary data.</text>
</comment>
<keyword evidence="2" id="KW-0804">Transcription</keyword>
<dbReference type="SUPFAM" id="SSF48508">
    <property type="entry name" value="Nuclear receptor ligand-binding domain"/>
    <property type="match status" value="1"/>
</dbReference>
<evidence type="ECO:0000259" key="4">
    <source>
        <dbReference type="PROSITE" id="PS51843"/>
    </source>
</evidence>
<dbReference type="EMBL" id="BTSX01000004">
    <property type="protein sequence ID" value="GMS93753.1"/>
    <property type="molecule type" value="Genomic_DNA"/>
</dbReference>
<reference evidence="5" key="1">
    <citation type="submission" date="2023-10" db="EMBL/GenBank/DDBJ databases">
        <title>Genome assembly of Pristionchus species.</title>
        <authorList>
            <person name="Yoshida K."/>
            <person name="Sommer R.J."/>
        </authorList>
    </citation>
    <scope>NUCLEOTIDE SEQUENCE</scope>
    <source>
        <strain evidence="5">RS0144</strain>
    </source>
</reference>
<dbReference type="Gene3D" id="1.10.565.10">
    <property type="entry name" value="Retinoid X Receptor"/>
    <property type="match status" value="1"/>
</dbReference>
<protein>
    <recommendedName>
        <fullName evidence="4">NR LBD domain-containing protein</fullName>
    </recommendedName>
</protein>
<dbReference type="Pfam" id="PF00104">
    <property type="entry name" value="Hormone_recep"/>
    <property type="match status" value="1"/>
</dbReference>
<organism evidence="5 6">
    <name type="scientific">Pristionchus entomophagus</name>
    <dbReference type="NCBI Taxonomy" id="358040"/>
    <lineage>
        <taxon>Eukaryota</taxon>
        <taxon>Metazoa</taxon>
        <taxon>Ecdysozoa</taxon>
        <taxon>Nematoda</taxon>
        <taxon>Chromadorea</taxon>
        <taxon>Rhabditida</taxon>
        <taxon>Rhabditina</taxon>
        <taxon>Diplogasteromorpha</taxon>
        <taxon>Diplogasteroidea</taxon>
        <taxon>Neodiplogasteridae</taxon>
        <taxon>Pristionchus</taxon>
    </lineage>
</organism>
<feature type="non-terminal residue" evidence="5">
    <location>
        <position position="1"/>
    </location>
</feature>
<evidence type="ECO:0000256" key="3">
    <source>
        <dbReference type="ARBA" id="ARBA00023170"/>
    </source>
</evidence>
<evidence type="ECO:0000256" key="1">
    <source>
        <dbReference type="ARBA" id="ARBA00023015"/>
    </source>
</evidence>
<dbReference type="InterPro" id="IPR035500">
    <property type="entry name" value="NHR-like_dom_sf"/>
</dbReference>
<dbReference type="InterPro" id="IPR000536">
    <property type="entry name" value="Nucl_hrmn_rcpt_lig-bd"/>
</dbReference>
<gene>
    <name evidence="5" type="ORF">PENTCL1PPCAC_15928</name>
</gene>
<dbReference type="PROSITE" id="PS51843">
    <property type="entry name" value="NR_LBD"/>
    <property type="match status" value="1"/>
</dbReference>